<accession>A0A9N9RG77</accession>
<feature type="compositionally biased region" description="Polar residues" evidence="8">
    <location>
        <begin position="138"/>
        <end position="147"/>
    </location>
</feature>
<evidence type="ECO:0000256" key="3">
    <source>
        <dbReference type="ARBA" id="ARBA00022552"/>
    </source>
</evidence>
<protein>
    <recommendedName>
        <fullName evidence="7">U3 small nucleolar ribonucleoprotein protein MPP10</fullName>
    </recommendedName>
</protein>
<dbReference type="GO" id="GO:0006364">
    <property type="term" value="P:rRNA processing"/>
    <property type="evidence" value="ECO:0007669"/>
    <property type="project" value="UniProtKB-KW"/>
</dbReference>
<dbReference type="Pfam" id="PF04006">
    <property type="entry name" value="Mpp10"/>
    <property type="match status" value="1"/>
</dbReference>
<gene>
    <name evidence="9" type="ORF">DIATSA_LOCUS13394</name>
</gene>
<keyword evidence="4 7" id="KW-0539">Nucleus</keyword>
<organism evidence="9 10">
    <name type="scientific">Diatraea saccharalis</name>
    <name type="common">sugarcane borer</name>
    <dbReference type="NCBI Taxonomy" id="40085"/>
    <lineage>
        <taxon>Eukaryota</taxon>
        <taxon>Metazoa</taxon>
        <taxon>Ecdysozoa</taxon>
        <taxon>Arthropoda</taxon>
        <taxon>Hexapoda</taxon>
        <taxon>Insecta</taxon>
        <taxon>Pterygota</taxon>
        <taxon>Neoptera</taxon>
        <taxon>Endopterygota</taxon>
        <taxon>Lepidoptera</taxon>
        <taxon>Glossata</taxon>
        <taxon>Ditrysia</taxon>
        <taxon>Pyraloidea</taxon>
        <taxon>Crambidae</taxon>
        <taxon>Crambinae</taxon>
        <taxon>Diatraea</taxon>
    </lineage>
</organism>
<reference evidence="9" key="1">
    <citation type="submission" date="2021-12" db="EMBL/GenBank/DDBJ databases">
        <authorList>
            <person name="King R."/>
        </authorList>
    </citation>
    <scope>NUCLEOTIDE SEQUENCE</scope>
</reference>
<dbReference type="InterPro" id="IPR012173">
    <property type="entry name" value="Mpp10"/>
</dbReference>
<sequence length="599" mass="69326">MARPEMEDIIHKFESFTEKPVNYLTIQTGLKDDIKNFVKTLYDYTKSEESKGKKSKKSALPKLIVQDFDEEQIWQQIEIQNSDCWDQFVWEVANCLSSKNDLVFPVETSKHPAEAMEKDIIMSEEDDHSSDEDVQSSGDNDTLNTTDTVKKMKPRKGVLKKVKPSIVDDKFFKLQEMEHFLINEEKKEEKQEKPAPGSDSDNESIDLFNDIEDDDDTGEEKGVNEMMYSDFFDQGDNEEAEYEKGDDVDEYINNEDNVNESESETHHQKSEVNKTKQKGKKVKFADESSDYDDSDEESINFNEKISKDEKKSDFEERQQRLQQQISRLENRTLKEAPWQLKGEVDATKRPQNSLLEEVVDFDLTSRPAPIITEQTTITLEDIITQRIKDKAWDDVIRKEKPVDDQLSFRKPEILDQSKSKLSLAQVYEAEYLKQKQALSGEVEEEKEPESHVEIREAMSKLFLKLDALCNYHYTPKVPHAEVKIVSNTPAISMEEVAPVATSDAALLAPEEIKKKRRGELMSKEERTQTDKKRERRKKKKLQKGKEKVEKVTDNRNTKKANEASDKSLKTSKAFFQQLNDNSTSLIKTKNKRNVKNKGQ</sequence>
<dbReference type="GO" id="GO:0032040">
    <property type="term" value="C:small-subunit processome"/>
    <property type="evidence" value="ECO:0007669"/>
    <property type="project" value="TreeGrafter"/>
</dbReference>
<evidence type="ECO:0000256" key="8">
    <source>
        <dbReference type="SAM" id="MobiDB-lite"/>
    </source>
</evidence>
<feature type="region of interest" description="Disordered" evidence="8">
    <location>
        <begin position="182"/>
        <end position="320"/>
    </location>
</feature>
<evidence type="ECO:0000256" key="4">
    <source>
        <dbReference type="ARBA" id="ARBA00023242"/>
    </source>
</evidence>
<feature type="region of interest" description="Disordered" evidence="8">
    <location>
        <begin position="124"/>
        <end position="149"/>
    </location>
</feature>
<comment type="similarity">
    <text evidence="6 7">Belongs to the MPP10 family.</text>
</comment>
<feature type="compositionally biased region" description="Basic and acidic residues" evidence="8">
    <location>
        <begin position="304"/>
        <end position="319"/>
    </location>
</feature>
<keyword evidence="3 7" id="KW-0698">rRNA processing</keyword>
<dbReference type="PIRSF" id="PIRSF017300">
    <property type="entry name" value="snoRNP_Mpp10"/>
    <property type="match status" value="1"/>
</dbReference>
<feature type="compositionally biased region" description="Basic and acidic residues" evidence="8">
    <location>
        <begin position="513"/>
        <end position="532"/>
    </location>
</feature>
<feature type="compositionally biased region" description="Basic residues" evidence="8">
    <location>
        <begin position="533"/>
        <end position="542"/>
    </location>
</feature>
<feature type="compositionally biased region" description="Polar residues" evidence="8">
    <location>
        <begin position="573"/>
        <end position="587"/>
    </location>
</feature>
<feature type="compositionally biased region" description="Basic residues" evidence="8">
    <location>
        <begin position="588"/>
        <end position="599"/>
    </location>
</feature>
<feature type="compositionally biased region" description="Acidic residues" evidence="8">
    <location>
        <begin position="233"/>
        <end position="262"/>
    </location>
</feature>
<dbReference type="AlphaFoldDB" id="A0A9N9RG77"/>
<dbReference type="GO" id="GO:0005732">
    <property type="term" value="C:sno(s)RNA-containing ribonucleoprotein complex"/>
    <property type="evidence" value="ECO:0007669"/>
    <property type="project" value="UniProtKB-UniRule"/>
</dbReference>
<evidence type="ECO:0000313" key="10">
    <source>
        <dbReference type="Proteomes" id="UP001153714"/>
    </source>
</evidence>
<keyword evidence="5 7" id="KW-0687">Ribonucleoprotein</keyword>
<dbReference type="GO" id="GO:0034457">
    <property type="term" value="C:Mpp10 complex"/>
    <property type="evidence" value="ECO:0007669"/>
    <property type="project" value="UniProtKB-UniRule"/>
</dbReference>
<evidence type="ECO:0000256" key="7">
    <source>
        <dbReference type="PIRNR" id="PIRNR017300"/>
    </source>
</evidence>
<reference evidence="9" key="2">
    <citation type="submission" date="2022-10" db="EMBL/GenBank/DDBJ databases">
        <authorList>
            <consortium name="ENA_rothamsted_submissions"/>
            <consortium name="culmorum"/>
            <person name="King R."/>
        </authorList>
    </citation>
    <scope>NUCLEOTIDE SEQUENCE</scope>
</reference>
<dbReference type="EMBL" id="OU893339">
    <property type="protein sequence ID" value="CAG9796188.1"/>
    <property type="molecule type" value="Genomic_DNA"/>
</dbReference>
<evidence type="ECO:0000256" key="2">
    <source>
        <dbReference type="ARBA" id="ARBA00022517"/>
    </source>
</evidence>
<evidence type="ECO:0000256" key="1">
    <source>
        <dbReference type="ARBA" id="ARBA00004604"/>
    </source>
</evidence>
<feature type="compositionally biased region" description="Acidic residues" evidence="8">
    <location>
        <begin position="287"/>
        <end position="298"/>
    </location>
</feature>
<keyword evidence="2 7" id="KW-0690">Ribosome biogenesis</keyword>
<evidence type="ECO:0000256" key="6">
    <source>
        <dbReference type="ARBA" id="ARBA00029455"/>
    </source>
</evidence>
<dbReference type="PANTHER" id="PTHR17039:SF0">
    <property type="entry name" value="U3 SMALL NUCLEOLAR RIBONUCLEOPROTEIN PROTEIN MPP10"/>
    <property type="match status" value="1"/>
</dbReference>
<dbReference type="PANTHER" id="PTHR17039">
    <property type="entry name" value="U3 SMALL NUCLEOLAR RIBONUCLEOPROTEIN PROTEIN MPP10"/>
    <property type="match status" value="1"/>
</dbReference>
<feature type="compositionally biased region" description="Basic and acidic residues" evidence="8">
    <location>
        <begin position="543"/>
        <end position="568"/>
    </location>
</feature>
<dbReference type="OrthoDB" id="445326at2759"/>
<feature type="compositionally biased region" description="Acidic residues" evidence="8">
    <location>
        <begin position="200"/>
        <end position="218"/>
    </location>
</feature>
<feature type="compositionally biased region" description="Basic and acidic residues" evidence="8">
    <location>
        <begin position="263"/>
        <end position="274"/>
    </location>
</feature>
<dbReference type="Proteomes" id="UP001153714">
    <property type="component" value="Chromosome 8"/>
</dbReference>
<comment type="subcellular location">
    <subcellularLocation>
        <location evidence="1 7">Nucleus</location>
        <location evidence="1 7">Nucleolus</location>
    </subcellularLocation>
</comment>
<name>A0A9N9RG77_9NEOP</name>
<feature type="compositionally biased region" description="Acidic residues" evidence="8">
    <location>
        <begin position="124"/>
        <end position="134"/>
    </location>
</feature>
<feature type="region of interest" description="Disordered" evidence="8">
    <location>
        <begin position="513"/>
        <end position="599"/>
    </location>
</feature>
<keyword evidence="10" id="KW-1185">Reference proteome</keyword>
<proteinExistence type="inferred from homology"/>
<comment type="function">
    <text evidence="7">Involved in nucleolar processing of pre-18S ribosomal RNA.</text>
</comment>
<feature type="compositionally biased region" description="Basic and acidic residues" evidence="8">
    <location>
        <begin position="182"/>
        <end position="193"/>
    </location>
</feature>
<evidence type="ECO:0000256" key="5">
    <source>
        <dbReference type="ARBA" id="ARBA00023274"/>
    </source>
</evidence>
<evidence type="ECO:0000313" key="9">
    <source>
        <dbReference type="EMBL" id="CAG9796188.1"/>
    </source>
</evidence>